<gene>
    <name evidence="2" type="ORF">HPP92_002218</name>
</gene>
<sequence length="155" mass="16462">MRPFHASEMAGSPPIVPGTDMYYCAWGFFPLGFPGSGFPNSEAAGTPVFSKDWKPFHPVTPWWGNHAGEQAEKPLNAVPVNVAAAERSEGPNSWRKKSSPTRNRKVVAKKRVSNYARKSALFGETDTSGSDGLESGGVGGSAAEAPQGRALLTSI</sequence>
<reference evidence="2 3" key="1">
    <citation type="journal article" date="2020" name="Nat. Food">
        <title>A phased Vanilla planifolia genome enables genetic improvement of flavour and production.</title>
        <authorList>
            <person name="Hasing T."/>
            <person name="Tang H."/>
            <person name="Brym M."/>
            <person name="Khazi F."/>
            <person name="Huang T."/>
            <person name="Chambers A.H."/>
        </authorList>
    </citation>
    <scope>NUCLEOTIDE SEQUENCE [LARGE SCALE GENOMIC DNA]</scope>
    <source>
        <tissue evidence="2">Leaf</tissue>
    </source>
</reference>
<keyword evidence="3" id="KW-1185">Reference proteome</keyword>
<dbReference type="OrthoDB" id="10064100at2759"/>
<dbReference type="InterPro" id="IPR053052">
    <property type="entry name" value="Imprinting_Balance_Reg"/>
</dbReference>
<feature type="compositionally biased region" description="Basic residues" evidence="1">
    <location>
        <begin position="94"/>
        <end position="112"/>
    </location>
</feature>
<dbReference type="Proteomes" id="UP000636800">
    <property type="component" value="Chromosome 1"/>
</dbReference>
<proteinExistence type="predicted"/>
<evidence type="ECO:0000313" key="3">
    <source>
        <dbReference type="Proteomes" id="UP000636800"/>
    </source>
</evidence>
<comment type="caution">
    <text evidence="2">The sequence shown here is derived from an EMBL/GenBank/DDBJ whole genome shotgun (WGS) entry which is preliminary data.</text>
</comment>
<protein>
    <submittedName>
        <fullName evidence="2">Uncharacterized protein</fullName>
    </submittedName>
</protein>
<evidence type="ECO:0000313" key="2">
    <source>
        <dbReference type="EMBL" id="KAG0497527.1"/>
    </source>
</evidence>
<dbReference type="PANTHER" id="PTHR45496:SF1">
    <property type="entry name" value="CHAPERONE DNAJ-DOMAIN SUPERFAMILY PROTEIN"/>
    <property type="match status" value="1"/>
</dbReference>
<name>A0A835VG31_VANPL</name>
<organism evidence="2 3">
    <name type="scientific">Vanilla planifolia</name>
    <name type="common">Vanilla</name>
    <dbReference type="NCBI Taxonomy" id="51239"/>
    <lineage>
        <taxon>Eukaryota</taxon>
        <taxon>Viridiplantae</taxon>
        <taxon>Streptophyta</taxon>
        <taxon>Embryophyta</taxon>
        <taxon>Tracheophyta</taxon>
        <taxon>Spermatophyta</taxon>
        <taxon>Magnoliopsida</taxon>
        <taxon>Liliopsida</taxon>
        <taxon>Asparagales</taxon>
        <taxon>Orchidaceae</taxon>
        <taxon>Vanilloideae</taxon>
        <taxon>Vanilleae</taxon>
        <taxon>Vanilla</taxon>
    </lineage>
</organism>
<accession>A0A835VG31</accession>
<feature type="region of interest" description="Disordered" evidence="1">
    <location>
        <begin position="84"/>
        <end position="155"/>
    </location>
</feature>
<dbReference type="PANTHER" id="PTHR45496">
    <property type="entry name" value="CHAPERONE DNAJ-DOMAIN SUPERFAMILY PROTEIN"/>
    <property type="match status" value="1"/>
</dbReference>
<evidence type="ECO:0000256" key="1">
    <source>
        <dbReference type="SAM" id="MobiDB-lite"/>
    </source>
</evidence>
<dbReference type="EMBL" id="JADCNL010000001">
    <property type="protein sequence ID" value="KAG0497527.1"/>
    <property type="molecule type" value="Genomic_DNA"/>
</dbReference>
<dbReference type="AlphaFoldDB" id="A0A835VG31"/>